<name>X1AXA7_9ZZZZ</name>
<organism evidence="2">
    <name type="scientific">marine sediment metagenome</name>
    <dbReference type="NCBI Taxonomy" id="412755"/>
    <lineage>
        <taxon>unclassified sequences</taxon>
        <taxon>metagenomes</taxon>
        <taxon>ecological metagenomes</taxon>
    </lineage>
</organism>
<sequence>SWNITKKYKYLWVFGFILALFGGGGGYSSNNLK</sequence>
<dbReference type="AlphaFoldDB" id="X1AXA7"/>
<keyword evidence="1" id="KW-0472">Membrane</keyword>
<feature type="transmembrane region" description="Helical" evidence="1">
    <location>
        <begin position="12"/>
        <end position="29"/>
    </location>
</feature>
<accession>X1AXA7</accession>
<dbReference type="EMBL" id="BART01000614">
    <property type="protein sequence ID" value="GAG73832.1"/>
    <property type="molecule type" value="Genomic_DNA"/>
</dbReference>
<evidence type="ECO:0000256" key="1">
    <source>
        <dbReference type="SAM" id="Phobius"/>
    </source>
</evidence>
<protein>
    <submittedName>
        <fullName evidence="2">Uncharacterized protein</fullName>
    </submittedName>
</protein>
<keyword evidence="1" id="KW-1133">Transmembrane helix</keyword>
<reference evidence="2" key="1">
    <citation type="journal article" date="2014" name="Front. Microbiol.">
        <title>High frequency of phylogenetically diverse reductive dehalogenase-homologous genes in deep subseafloor sedimentary metagenomes.</title>
        <authorList>
            <person name="Kawai M."/>
            <person name="Futagami T."/>
            <person name="Toyoda A."/>
            <person name="Takaki Y."/>
            <person name="Nishi S."/>
            <person name="Hori S."/>
            <person name="Arai W."/>
            <person name="Tsubouchi T."/>
            <person name="Morono Y."/>
            <person name="Uchiyama I."/>
            <person name="Ito T."/>
            <person name="Fujiyama A."/>
            <person name="Inagaki F."/>
            <person name="Takami H."/>
        </authorList>
    </citation>
    <scope>NUCLEOTIDE SEQUENCE</scope>
    <source>
        <strain evidence="2">Expedition CK06-06</strain>
    </source>
</reference>
<feature type="non-terminal residue" evidence="2">
    <location>
        <position position="1"/>
    </location>
</feature>
<proteinExistence type="predicted"/>
<evidence type="ECO:0000313" key="2">
    <source>
        <dbReference type="EMBL" id="GAG73832.1"/>
    </source>
</evidence>
<gene>
    <name evidence="2" type="ORF">S01H4_02709</name>
</gene>
<comment type="caution">
    <text evidence="2">The sequence shown here is derived from an EMBL/GenBank/DDBJ whole genome shotgun (WGS) entry which is preliminary data.</text>
</comment>
<keyword evidence="1" id="KW-0812">Transmembrane</keyword>